<keyword evidence="4" id="KW-1185">Reference proteome</keyword>
<keyword evidence="2" id="KW-0472">Membrane</keyword>
<comment type="caution">
    <text evidence="3">The sequence shown here is derived from an EMBL/GenBank/DDBJ whole genome shotgun (WGS) entry which is preliminary data.</text>
</comment>
<sequence>ATKQPITPLVFFNLLIDFLHLWMVLQGFEGSMSIKPVNKRGKYGGKNRDEHPYFVHGKTRGYTG</sequence>
<dbReference type="EMBL" id="JAYXUD010000031">
    <property type="protein sequence ID" value="MEC6900693.1"/>
    <property type="molecule type" value="Genomic_DNA"/>
</dbReference>
<feature type="non-terminal residue" evidence="3">
    <location>
        <position position="1"/>
    </location>
</feature>
<organism evidence="3 4">
    <name type="scientific">Photobacterium piscicola</name>
    <dbReference type="NCBI Taxonomy" id="1378299"/>
    <lineage>
        <taxon>Bacteria</taxon>
        <taxon>Pseudomonadati</taxon>
        <taxon>Pseudomonadota</taxon>
        <taxon>Gammaproteobacteria</taxon>
        <taxon>Vibrionales</taxon>
        <taxon>Vibrionaceae</taxon>
        <taxon>Photobacterium</taxon>
    </lineage>
</organism>
<gene>
    <name evidence="3" type="ORF">VXS00_18810</name>
</gene>
<evidence type="ECO:0000313" key="3">
    <source>
        <dbReference type="EMBL" id="MEC6900693.1"/>
    </source>
</evidence>
<feature type="transmembrane region" description="Helical" evidence="2">
    <location>
        <begin position="6"/>
        <end position="25"/>
    </location>
</feature>
<evidence type="ECO:0000256" key="2">
    <source>
        <dbReference type="SAM" id="Phobius"/>
    </source>
</evidence>
<evidence type="ECO:0000256" key="1">
    <source>
        <dbReference type="SAM" id="MobiDB-lite"/>
    </source>
</evidence>
<proteinExistence type="predicted"/>
<evidence type="ECO:0000313" key="4">
    <source>
        <dbReference type="Proteomes" id="UP001339429"/>
    </source>
</evidence>
<keyword evidence="2" id="KW-0812">Transmembrane</keyword>
<dbReference type="Proteomes" id="UP001339429">
    <property type="component" value="Unassembled WGS sequence"/>
</dbReference>
<feature type="region of interest" description="Disordered" evidence="1">
    <location>
        <begin position="39"/>
        <end position="64"/>
    </location>
</feature>
<reference evidence="3 4" key="1">
    <citation type="submission" date="2024-01" db="EMBL/GenBank/DDBJ databases">
        <title>Active colonisers of the gastrointestinal tract of Atlantic salmon farmed in a warm water region.</title>
        <authorList>
            <person name="Bowman J.P."/>
        </authorList>
    </citation>
    <scope>NUCLEOTIDE SEQUENCE [LARGE SCALE GENOMIC DNA]</scope>
    <source>
        <strain evidence="3 4">S4MW1</strain>
    </source>
</reference>
<protein>
    <recommendedName>
        <fullName evidence="5">Transposase</fullName>
    </recommendedName>
</protein>
<accession>A0ABU6LPU6</accession>
<keyword evidence="2" id="KW-1133">Transmembrane helix</keyword>
<name>A0ABU6LPU6_9GAMM</name>
<evidence type="ECO:0008006" key="5">
    <source>
        <dbReference type="Google" id="ProtNLM"/>
    </source>
</evidence>